<evidence type="ECO:0000313" key="3">
    <source>
        <dbReference type="Proteomes" id="UP000789901"/>
    </source>
</evidence>
<protein>
    <submittedName>
        <fullName evidence="2">25685_t:CDS:1</fullName>
    </submittedName>
</protein>
<keyword evidence="3" id="KW-1185">Reference proteome</keyword>
<organism evidence="2 3">
    <name type="scientific">Gigaspora margarita</name>
    <dbReference type="NCBI Taxonomy" id="4874"/>
    <lineage>
        <taxon>Eukaryota</taxon>
        <taxon>Fungi</taxon>
        <taxon>Fungi incertae sedis</taxon>
        <taxon>Mucoromycota</taxon>
        <taxon>Glomeromycotina</taxon>
        <taxon>Glomeromycetes</taxon>
        <taxon>Diversisporales</taxon>
        <taxon>Gigasporaceae</taxon>
        <taxon>Gigaspora</taxon>
    </lineage>
</organism>
<evidence type="ECO:0000259" key="1">
    <source>
        <dbReference type="Pfam" id="PF00505"/>
    </source>
</evidence>
<proteinExistence type="predicted"/>
<dbReference type="Gene3D" id="1.10.30.10">
    <property type="entry name" value="High mobility group box domain"/>
    <property type="match status" value="1"/>
</dbReference>
<evidence type="ECO:0000313" key="2">
    <source>
        <dbReference type="EMBL" id="CAG8854072.1"/>
    </source>
</evidence>
<accession>A0ABN7XFP5</accession>
<feature type="non-terminal residue" evidence="2">
    <location>
        <position position="117"/>
    </location>
</feature>
<comment type="caution">
    <text evidence="2">The sequence shown here is derived from an EMBL/GenBank/DDBJ whole genome shotgun (WGS) entry which is preliminary data.</text>
</comment>
<feature type="domain" description="HMG box" evidence="1">
    <location>
        <begin position="59"/>
        <end position="110"/>
    </location>
</feature>
<dbReference type="SUPFAM" id="SSF47095">
    <property type="entry name" value="HMG-box"/>
    <property type="match status" value="1"/>
</dbReference>
<sequence>MDFYHYDENLIQPKSIFDIINRVIGNIDQLTLIKINKTVELPLDQLIAPRINHQSGQRIPRPQNSFILYRRNLSAIMNKKNDATSNFNFISKEAAKNWSNESYEIKQLYDLLSGYAK</sequence>
<dbReference type="Proteomes" id="UP000789901">
    <property type="component" value="Unassembled WGS sequence"/>
</dbReference>
<reference evidence="2 3" key="1">
    <citation type="submission" date="2021-06" db="EMBL/GenBank/DDBJ databases">
        <authorList>
            <person name="Kallberg Y."/>
            <person name="Tangrot J."/>
            <person name="Rosling A."/>
        </authorList>
    </citation>
    <scope>NUCLEOTIDE SEQUENCE [LARGE SCALE GENOMIC DNA]</scope>
    <source>
        <strain evidence="2 3">120-4 pot B 10/14</strain>
    </source>
</reference>
<gene>
    <name evidence="2" type="ORF">GMARGA_LOCUS42893</name>
</gene>
<dbReference type="EMBL" id="CAJVQB010132938">
    <property type="protein sequence ID" value="CAG8854072.1"/>
    <property type="molecule type" value="Genomic_DNA"/>
</dbReference>
<dbReference type="Pfam" id="PF00505">
    <property type="entry name" value="HMG_box"/>
    <property type="match status" value="1"/>
</dbReference>
<dbReference type="InterPro" id="IPR036910">
    <property type="entry name" value="HMG_box_dom_sf"/>
</dbReference>
<dbReference type="InterPro" id="IPR009071">
    <property type="entry name" value="HMG_box_dom"/>
</dbReference>
<name>A0ABN7XFP5_GIGMA</name>